<comment type="caution">
    <text evidence="1">The sequence shown here is derived from an EMBL/GenBank/DDBJ whole genome shotgun (WGS) entry which is preliminary data.</text>
</comment>
<evidence type="ECO:0000313" key="2">
    <source>
        <dbReference type="Proteomes" id="UP000225706"/>
    </source>
</evidence>
<accession>A0A2B4R8R7</accession>
<reference evidence="2" key="1">
    <citation type="journal article" date="2017" name="bioRxiv">
        <title>Comparative analysis of the genomes of Stylophora pistillata and Acropora digitifera provides evidence for extensive differences between species of corals.</title>
        <authorList>
            <person name="Voolstra C.R."/>
            <person name="Li Y."/>
            <person name="Liew Y.J."/>
            <person name="Baumgarten S."/>
            <person name="Zoccola D."/>
            <person name="Flot J.-F."/>
            <person name="Tambutte S."/>
            <person name="Allemand D."/>
            <person name="Aranda M."/>
        </authorList>
    </citation>
    <scope>NUCLEOTIDE SEQUENCE [LARGE SCALE GENOMIC DNA]</scope>
</reference>
<dbReference type="EMBL" id="LSMT01001202">
    <property type="protein sequence ID" value="PFX12757.1"/>
    <property type="molecule type" value="Genomic_DNA"/>
</dbReference>
<proteinExistence type="predicted"/>
<organism evidence="1 2">
    <name type="scientific">Stylophora pistillata</name>
    <name type="common">Smooth cauliflower coral</name>
    <dbReference type="NCBI Taxonomy" id="50429"/>
    <lineage>
        <taxon>Eukaryota</taxon>
        <taxon>Metazoa</taxon>
        <taxon>Cnidaria</taxon>
        <taxon>Anthozoa</taxon>
        <taxon>Hexacorallia</taxon>
        <taxon>Scleractinia</taxon>
        <taxon>Astrocoeniina</taxon>
        <taxon>Pocilloporidae</taxon>
        <taxon>Stylophora</taxon>
    </lineage>
</organism>
<dbReference type="OrthoDB" id="5988223at2759"/>
<evidence type="ECO:0000313" key="1">
    <source>
        <dbReference type="EMBL" id="PFX12757.1"/>
    </source>
</evidence>
<protein>
    <submittedName>
        <fullName evidence="1">Uncharacterized protein</fullName>
    </submittedName>
</protein>
<sequence length="163" mass="18490">MMSLLELEPLLPSVPCIHCKKDQPLVRCRQRGLKEIMCAKCDNDVYRRNPFHDREIYHEGFLKCVAPSVSLDREGNLTTVGTFDLNVAVYCCSCCQNSVDPLDVNQLAGVINDSAFKEWKSCNHEINLLQFKDFMVCPACATYHHSAHVDSNAKLYRYKSAGE</sequence>
<dbReference type="Proteomes" id="UP000225706">
    <property type="component" value="Unassembled WGS sequence"/>
</dbReference>
<dbReference type="AlphaFoldDB" id="A0A2B4R8R7"/>
<gene>
    <name evidence="1" type="ORF">AWC38_SpisGene23234</name>
</gene>
<keyword evidence="2" id="KW-1185">Reference proteome</keyword>
<name>A0A2B4R8R7_STYPI</name>